<proteinExistence type="inferred from homology"/>
<dbReference type="InterPro" id="IPR012796">
    <property type="entry name" value="Lysidine-tRNA-synth_C"/>
</dbReference>
<evidence type="ECO:0000256" key="1">
    <source>
        <dbReference type="ARBA" id="ARBA00004496"/>
    </source>
</evidence>
<evidence type="ECO:0000313" key="11">
    <source>
        <dbReference type="Proteomes" id="UP000178622"/>
    </source>
</evidence>
<evidence type="ECO:0000256" key="3">
    <source>
        <dbReference type="ARBA" id="ARBA00022598"/>
    </source>
</evidence>
<keyword evidence="4 8" id="KW-0819">tRNA processing</keyword>
<evidence type="ECO:0000259" key="9">
    <source>
        <dbReference type="SMART" id="SM00977"/>
    </source>
</evidence>
<comment type="caution">
    <text evidence="10">The sequence shown here is derived from an EMBL/GenBank/DDBJ whole genome shotgun (WGS) entry which is preliminary data.</text>
</comment>
<sequence>MEVIFIDNLIENRFMEEVKNNHLFDGHSKILIALSGGIDSQTLFNLLYKFRKELNLEIGVAHVNHKVRAESDDEENILRHRMSEIDVPFYCDYFTGEFTESKARDFRYKFFQKVMEENNYTCLVTAHHSDDVVETVFMRQLRGSRLRYLTGIKQRQTFANGELIRPLLNFKKSDFDTKDYFDDYTNYKNEYLRNRIRNLYIPELEKENPAFKKSILSLSKEVDAAMDIINNSIKNLNFEKDKIDLEKFLNQDRSLQYFILQDYLDNYKDISIGRDQFDQLLHIIRKSGQFNQRINKNYSLIKDDKNFYLASDSLPESKIEYEVSRIKPQNLDYKEIYIPKDANFFVRGREVGDRILLNGINKKVKRYFIDQKIPLKMRENAQMLVVEGQIYEILGIATSDLSKSLKNAKMNDTLYYFER</sequence>
<dbReference type="GO" id="GO:0032267">
    <property type="term" value="F:tRNA(Ile)-lysidine synthase activity"/>
    <property type="evidence" value="ECO:0007669"/>
    <property type="project" value="UniProtKB-EC"/>
</dbReference>
<dbReference type="InterPro" id="IPR011063">
    <property type="entry name" value="TilS/TtcA_N"/>
</dbReference>
<evidence type="ECO:0000256" key="8">
    <source>
        <dbReference type="HAMAP-Rule" id="MF_01161"/>
    </source>
</evidence>
<evidence type="ECO:0000256" key="4">
    <source>
        <dbReference type="ARBA" id="ARBA00022694"/>
    </source>
</evidence>
<dbReference type="Pfam" id="PF01171">
    <property type="entry name" value="ATP_bind_3"/>
    <property type="match status" value="1"/>
</dbReference>
<dbReference type="AlphaFoldDB" id="A0A1E8GJM7"/>
<dbReference type="SUPFAM" id="SSF56037">
    <property type="entry name" value="PheT/TilS domain"/>
    <property type="match status" value="1"/>
</dbReference>
<keyword evidence="6 8" id="KW-0067">ATP-binding</keyword>
<dbReference type="NCBIfam" id="TIGR02432">
    <property type="entry name" value="lysidine_TilS_N"/>
    <property type="match status" value="1"/>
</dbReference>
<name>A0A1E8GJM7_9LACT</name>
<protein>
    <recommendedName>
        <fullName evidence="8">tRNA(Ile)-lysidine synthase</fullName>
        <ecNumber evidence="8">6.3.4.19</ecNumber>
    </recommendedName>
    <alternativeName>
        <fullName evidence="8">tRNA(Ile)-2-lysyl-cytidine synthase</fullName>
    </alternativeName>
    <alternativeName>
        <fullName evidence="8">tRNA(Ile)-lysidine synthetase</fullName>
    </alternativeName>
</protein>
<reference evidence="11" key="1">
    <citation type="submission" date="2016-09" db="EMBL/GenBank/DDBJ databases">
        <title>Draft genome sequence of a novel species of the family Streptococcaceae isolated from flowers.</title>
        <authorList>
            <person name="Chuah L.-O."/>
            <person name="Yap K.-P."/>
            <person name="Thong K.L."/>
            <person name="Liong M.T."/>
            <person name="Ahmad R."/>
            <person name="Rusul G."/>
        </authorList>
    </citation>
    <scope>NUCLEOTIDE SEQUENCE [LARGE SCALE GENOMIC DNA]</scope>
    <source>
        <strain evidence="11">DF1</strain>
    </source>
</reference>
<dbReference type="GO" id="GO:0006400">
    <property type="term" value="P:tRNA modification"/>
    <property type="evidence" value="ECO:0007669"/>
    <property type="project" value="UniProtKB-UniRule"/>
</dbReference>
<keyword evidence="11" id="KW-1185">Reference proteome</keyword>
<comment type="similarity">
    <text evidence="8">Belongs to the tRNA(Ile)-lysidine synthase family.</text>
</comment>
<comment type="domain">
    <text evidence="8">The N-terminal region contains the highly conserved SGGXDS motif, predicted to be a P-loop motif involved in ATP binding.</text>
</comment>
<dbReference type="InterPro" id="IPR014729">
    <property type="entry name" value="Rossmann-like_a/b/a_fold"/>
</dbReference>
<dbReference type="CDD" id="cd01992">
    <property type="entry name" value="TilS_N"/>
    <property type="match status" value="1"/>
</dbReference>
<dbReference type="SMART" id="SM00977">
    <property type="entry name" value="TilS_C"/>
    <property type="match status" value="1"/>
</dbReference>
<dbReference type="NCBIfam" id="TIGR02433">
    <property type="entry name" value="lysidine_TilS_C"/>
    <property type="match status" value="1"/>
</dbReference>
<feature type="binding site" evidence="8">
    <location>
        <begin position="35"/>
        <end position="40"/>
    </location>
    <ligand>
        <name>ATP</name>
        <dbReference type="ChEBI" id="CHEBI:30616"/>
    </ligand>
</feature>
<evidence type="ECO:0000256" key="7">
    <source>
        <dbReference type="ARBA" id="ARBA00048539"/>
    </source>
</evidence>
<dbReference type="InterPro" id="IPR012094">
    <property type="entry name" value="tRNA_Ile_lys_synt"/>
</dbReference>
<comment type="catalytic activity">
    <reaction evidence="7 8">
        <text>cytidine(34) in tRNA(Ile2) + L-lysine + ATP = lysidine(34) in tRNA(Ile2) + AMP + diphosphate + H(+)</text>
        <dbReference type="Rhea" id="RHEA:43744"/>
        <dbReference type="Rhea" id="RHEA-COMP:10625"/>
        <dbReference type="Rhea" id="RHEA-COMP:10670"/>
        <dbReference type="ChEBI" id="CHEBI:15378"/>
        <dbReference type="ChEBI" id="CHEBI:30616"/>
        <dbReference type="ChEBI" id="CHEBI:32551"/>
        <dbReference type="ChEBI" id="CHEBI:33019"/>
        <dbReference type="ChEBI" id="CHEBI:82748"/>
        <dbReference type="ChEBI" id="CHEBI:83665"/>
        <dbReference type="ChEBI" id="CHEBI:456215"/>
        <dbReference type="EC" id="6.3.4.19"/>
    </reaction>
</comment>
<accession>A0A1E8GJM7</accession>
<feature type="domain" description="Lysidine-tRNA(Ile) synthetase C-terminal" evidence="9">
    <location>
        <begin position="344"/>
        <end position="414"/>
    </location>
</feature>
<evidence type="ECO:0000256" key="6">
    <source>
        <dbReference type="ARBA" id="ARBA00022840"/>
    </source>
</evidence>
<dbReference type="SUPFAM" id="SSF52402">
    <property type="entry name" value="Adenine nucleotide alpha hydrolases-like"/>
    <property type="match status" value="1"/>
</dbReference>
<evidence type="ECO:0000256" key="5">
    <source>
        <dbReference type="ARBA" id="ARBA00022741"/>
    </source>
</evidence>
<dbReference type="PANTHER" id="PTHR43033">
    <property type="entry name" value="TRNA(ILE)-LYSIDINE SYNTHASE-RELATED"/>
    <property type="match status" value="1"/>
</dbReference>
<dbReference type="Pfam" id="PF11734">
    <property type="entry name" value="TilS_C"/>
    <property type="match status" value="1"/>
</dbReference>
<dbReference type="STRING" id="1859473.BG261_06045"/>
<comment type="function">
    <text evidence="8">Ligates lysine onto the cytidine present at position 34 of the AUA codon-specific tRNA(Ile) that contains the anticodon CAU, in an ATP-dependent manner. Cytidine is converted to lysidine, thus changing the amino acid specificity of the tRNA from methionine to isoleucine.</text>
</comment>
<dbReference type="GO" id="GO:0005737">
    <property type="term" value="C:cytoplasm"/>
    <property type="evidence" value="ECO:0007669"/>
    <property type="project" value="UniProtKB-SubCell"/>
</dbReference>
<dbReference type="EC" id="6.3.4.19" evidence="8"/>
<dbReference type="EMBL" id="MKIR01000024">
    <property type="protein sequence ID" value="OFI48465.1"/>
    <property type="molecule type" value="Genomic_DNA"/>
</dbReference>
<keyword evidence="2 8" id="KW-0963">Cytoplasm</keyword>
<comment type="subcellular location">
    <subcellularLocation>
        <location evidence="1 8">Cytoplasm</location>
    </subcellularLocation>
</comment>
<dbReference type="InterPro" id="IPR012795">
    <property type="entry name" value="tRNA_Ile_lys_synt_N"/>
</dbReference>
<organism evidence="10 11">
    <name type="scientific">Floricoccus tropicus</name>
    <dbReference type="NCBI Taxonomy" id="1859473"/>
    <lineage>
        <taxon>Bacteria</taxon>
        <taxon>Bacillati</taxon>
        <taxon>Bacillota</taxon>
        <taxon>Bacilli</taxon>
        <taxon>Lactobacillales</taxon>
        <taxon>Streptococcaceae</taxon>
        <taxon>Floricoccus</taxon>
    </lineage>
</organism>
<dbReference type="HAMAP" id="MF_01161">
    <property type="entry name" value="tRNA_Ile_lys_synt"/>
    <property type="match status" value="1"/>
</dbReference>
<dbReference type="GO" id="GO:0005524">
    <property type="term" value="F:ATP binding"/>
    <property type="evidence" value="ECO:0007669"/>
    <property type="project" value="UniProtKB-UniRule"/>
</dbReference>
<gene>
    <name evidence="8" type="primary">tilS</name>
    <name evidence="10" type="ORF">BG261_06045</name>
</gene>
<keyword evidence="3 8" id="KW-0436">Ligase</keyword>
<evidence type="ECO:0000256" key="2">
    <source>
        <dbReference type="ARBA" id="ARBA00022490"/>
    </source>
</evidence>
<dbReference type="PANTHER" id="PTHR43033:SF1">
    <property type="entry name" value="TRNA(ILE)-LYSIDINE SYNTHASE-RELATED"/>
    <property type="match status" value="1"/>
</dbReference>
<dbReference type="Gene3D" id="3.40.50.620">
    <property type="entry name" value="HUPs"/>
    <property type="match status" value="1"/>
</dbReference>
<dbReference type="Proteomes" id="UP000178622">
    <property type="component" value="Unassembled WGS sequence"/>
</dbReference>
<keyword evidence="5 8" id="KW-0547">Nucleotide-binding</keyword>
<evidence type="ECO:0000313" key="10">
    <source>
        <dbReference type="EMBL" id="OFI48465.1"/>
    </source>
</evidence>